<sequence>MLSVEKRCILSPVPGSPWAGKMVLNPAMIADPEDPEKIHMLFRATGPWPQARLPERPLPYPIFLGYGVSCNGGADWQFDLSRPAMAPRLEFDRDRFLARGMRDGVMFDYANGCIEDPRLFYFEEQLYLSVACRAFPPGPYWEKDDPVQCMPEWAFKLNPAVRENSTVTMLYRVDLAALAAGRYAEAFSPVGPLHDPDLSDDRDAMLFPRRLEIGGKRKIACLHRPKQPWNYACGKEAAAPSIFLAFGDELSDFHTGKARTQLFAGPAFAHEANRVGASWAPLELEPGLWLLPYHGKQDDRVGYTQNFMLLRENGRQAPDIIARPAERLLYATEPWELEGEFTIPCLFTCSGLLRPDGTLLMGYGAADRKVGLASIRLEELLAVLRP</sequence>
<keyword evidence="1" id="KW-0328">Glycosyltransferase</keyword>
<dbReference type="PANTHER" id="PTHR34106:SF5">
    <property type="entry name" value="GLYCOSIDASE"/>
    <property type="match status" value="1"/>
</dbReference>
<dbReference type="AlphaFoldDB" id="A0A2U1B892"/>
<dbReference type="InterPro" id="IPR023296">
    <property type="entry name" value="Glyco_hydro_beta-prop_sf"/>
</dbReference>
<evidence type="ECO:0000313" key="5">
    <source>
        <dbReference type="EMBL" id="PVY44894.1"/>
    </source>
</evidence>
<comment type="caution">
    <text evidence="5">The sequence shown here is derived from an EMBL/GenBank/DDBJ whole genome shotgun (WGS) entry which is preliminary data.</text>
</comment>
<evidence type="ECO:0000256" key="2">
    <source>
        <dbReference type="ARBA" id="ARBA00022679"/>
    </source>
</evidence>
<keyword evidence="6" id="KW-1185">Reference proteome</keyword>
<proteinExistence type="inferred from homology"/>
<dbReference type="Proteomes" id="UP000245959">
    <property type="component" value="Unassembled WGS sequence"/>
</dbReference>
<dbReference type="GO" id="GO:0016757">
    <property type="term" value="F:glycosyltransferase activity"/>
    <property type="evidence" value="ECO:0007669"/>
    <property type="project" value="UniProtKB-KW"/>
</dbReference>
<evidence type="ECO:0000313" key="6">
    <source>
        <dbReference type="Proteomes" id="UP000245959"/>
    </source>
</evidence>
<evidence type="ECO:0000313" key="7">
    <source>
        <dbReference type="Proteomes" id="UP000576225"/>
    </source>
</evidence>
<reference evidence="5 6" key="1">
    <citation type="submission" date="2018-04" db="EMBL/GenBank/DDBJ databases">
        <title>Genomic Encyclopedia of Type Strains, Phase IV (KMG-IV): sequencing the most valuable type-strain genomes for metagenomic binning, comparative biology and taxonomic classification.</title>
        <authorList>
            <person name="Goeker M."/>
        </authorList>
    </citation>
    <scope>NUCLEOTIDE SEQUENCE [LARGE SCALE GENOMIC DNA]</scope>
    <source>
        <strain evidence="5 6">DSM 14823</strain>
    </source>
</reference>
<keyword evidence="5" id="KW-0378">Hydrolase</keyword>
<dbReference type="EMBL" id="QEKH01000004">
    <property type="protein sequence ID" value="PVY44894.1"/>
    <property type="molecule type" value="Genomic_DNA"/>
</dbReference>
<dbReference type="Gene3D" id="2.115.10.20">
    <property type="entry name" value="Glycosyl hydrolase domain, family 43"/>
    <property type="match status" value="1"/>
</dbReference>
<accession>A0A2U1B892</accession>
<dbReference type="PANTHER" id="PTHR34106">
    <property type="entry name" value="GLYCOSIDASE"/>
    <property type="match status" value="1"/>
</dbReference>
<dbReference type="InterPro" id="IPR007184">
    <property type="entry name" value="Mannoside_phosphorylase"/>
</dbReference>
<dbReference type="GeneID" id="78294207"/>
<comment type="similarity">
    <text evidence="3">Belongs to the glycosyl hydrolase 130 family.</text>
</comment>
<protein>
    <submittedName>
        <fullName evidence="5">Putative GH43/DUF377 family glycosyl hydrolase</fullName>
    </submittedName>
</protein>
<name>A0A2U1B892_9BACT</name>
<dbReference type="Proteomes" id="UP000576225">
    <property type="component" value="Unassembled WGS sequence"/>
</dbReference>
<evidence type="ECO:0000256" key="1">
    <source>
        <dbReference type="ARBA" id="ARBA00022676"/>
    </source>
</evidence>
<evidence type="ECO:0000256" key="3">
    <source>
        <dbReference type="ARBA" id="ARBA00024356"/>
    </source>
</evidence>
<dbReference type="EMBL" id="JABAEW010000030">
    <property type="protein sequence ID" value="NMD87778.1"/>
    <property type="molecule type" value="Genomic_DNA"/>
</dbReference>
<dbReference type="RefSeq" id="WP_165832806.1">
    <property type="nucleotide sequence ID" value="NZ_CALXNT010000118.1"/>
</dbReference>
<dbReference type="GO" id="GO:0016787">
    <property type="term" value="F:hydrolase activity"/>
    <property type="evidence" value="ECO:0007669"/>
    <property type="project" value="UniProtKB-KW"/>
</dbReference>
<dbReference type="Pfam" id="PF04041">
    <property type="entry name" value="Glyco_hydro_130"/>
    <property type="match status" value="1"/>
</dbReference>
<evidence type="ECO:0000313" key="4">
    <source>
        <dbReference type="EMBL" id="NMD87778.1"/>
    </source>
</evidence>
<reference evidence="4 7" key="2">
    <citation type="submission" date="2020-04" db="EMBL/GenBank/DDBJ databases">
        <authorList>
            <person name="Hitch T.C.A."/>
            <person name="Wylensek D."/>
            <person name="Clavel T."/>
        </authorList>
    </citation>
    <scope>NUCLEOTIDE SEQUENCE [LARGE SCALE GENOMIC DNA]</scope>
    <source>
        <strain evidence="4 7">COR2-253-APC-1A</strain>
    </source>
</reference>
<keyword evidence="2" id="KW-0808">Transferase</keyword>
<gene>
    <name evidence="5" type="ORF">C8D82_10437</name>
    <name evidence="4" type="ORF">HF882_14415</name>
</gene>
<organism evidence="5 6">
    <name type="scientific">Victivallis vadensis</name>
    <dbReference type="NCBI Taxonomy" id="172901"/>
    <lineage>
        <taxon>Bacteria</taxon>
        <taxon>Pseudomonadati</taxon>
        <taxon>Lentisphaerota</taxon>
        <taxon>Lentisphaeria</taxon>
        <taxon>Victivallales</taxon>
        <taxon>Victivallaceae</taxon>
        <taxon>Victivallis</taxon>
    </lineage>
</organism>
<dbReference type="SUPFAM" id="SSF75005">
    <property type="entry name" value="Arabinanase/levansucrase/invertase"/>
    <property type="match status" value="1"/>
</dbReference>